<dbReference type="InterPro" id="IPR019694">
    <property type="entry name" value="Phage_HP1_Orf23"/>
</dbReference>
<evidence type="ECO:0000313" key="1">
    <source>
        <dbReference type="EMBL" id="MCW3168911.1"/>
    </source>
</evidence>
<accession>A0ABT3HYN0</accession>
<protein>
    <submittedName>
        <fullName evidence="1">DUF2586 family protein</fullName>
    </submittedName>
</protein>
<keyword evidence="2" id="KW-1185">Reference proteome</keyword>
<comment type="caution">
    <text evidence="1">The sequence shown here is derived from an EMBL/GenBank/DDBJ whole genome shotgun (WGS) entry which is preliminary data.</text>
</comment>
<name>A0ABT3HYN0_9FLAO</name>
<dbReference type="Pfam" id="PF10758">
    <property type="entry name" value="DUF2586"/>
    <property type="match status" value="1"/>
</dbReference>
<dbReference type="Proteomes" id="UP001163731">
    <property type="component" value="Unassembled WGS sequence"/>
</dbReference>
<dbReference type="RefSeq" id="WP_264750093.1">
    <property type="nucleotide sequence ID" value="NZ_JAPDHW010000006.1"/>
</dbReference>
<evidence type="ECO:0000313" key="2">
    <source>
        <dbReference type="Proteomes" id="UP001163731"/>
    </source>
</evidence>
<organism evidence="1 2">
    <name type="scientific">Chryseobacterium kimseyorum</name>
    <dbReference type="NCBI Taxonomy" id="2984028"/>
    <lineage>
        <taxon>Bacteria</taxon>
        <taxon>Pseudomonadati</taxon>
        <taxon>Bacteroidota</taxon>
        <taxon>Flavobacteriia</taxon>
        <taxon>Flavobacteriales</taxon>
        <taxon>Weeksellaceae</taxon>
        <taxon>Chryseobacterium group</taxon>
        <taxon>Chryseobacterium</taxon>
    </lineage>
</organism>
<gene>
    <name evidence="1" type="ORF">OMO38_10295</name>
</gene>
<proteinExistence type="predicted"/>
<sequence>MGLPKITFLIATAGLGLLTADIQKVPGLVITGNTVAEKIAIGESKQIFSLEQAQEFGITQTENPFAFKHVKAFYDYAGTNAELWIMLTSDATKVSAMADKNGTIAKKLLNDAGGRIRVLGLIKEFEDDDNSANGLDADLDVAAVNLQALGEEFTTKYFPFRGVVSGNNFSGNVQNLKDYATTEHNRVSVLLANTDGAKEASIGLALGRLASTPVQRKLHRVKDGAVENFNAYFTNGEKVESLSASWDALADKNYIFMRNFVGRAGFYFSSDPTLTKETDDFKTLSNGFVMDKAMILAYNVLVENLADEVPVAEDGNIHPAIIKSWQSAVESNINGNMTNQGEISACKCFIDENQNVLQTGAMTVELQVLPVGYSEYITVKIGFTAQINA</sequence>
<reference evidence="1" key="1">
    <citation type="submission" date="2022-10" db="EMBL/GenBank/DDBJ databases">
        <title>Chryseobacterium babae sp. nov. isolated from the gut of the beetle Oryctes rhinoceros, and Chryseobacterium kimseyorum sp. nov., isolated from a stick insect rearing cage.</title>
        <authorList>
            <person name="Shelomi M."/>
            <person name="Han C.-J."/>
            <person name="Chen W.-M."/>
            <person name="Chen H.-K."/>
            <person name="Liaw S.-J."/>
            <person name="Muhle E."/>
            <person name="Clermont D."/>
        </authorList>
    </citation>
    <scope>NUCLEOTIDE SEQUENCE</scope>
    <source>
        <strain evidence="1">09-1422</strain>
    </source>
</reference>
<dbReference type="EMBL" id="JAPDHW010000006">
    <property type="protein sequence ID" value="MCW3168911.1"/>
    <property type="molecule type" value="Genomic_DNA"/>
</dbReference>